<accession>A0ABR3SPQ2</accession>
<name>A0ABR3SPQ2_9PEZI</name>
<keyword evidence="3" id="KW-1185">Reference proteome</keyword>
<sequence>MAGQKYIALQTADPDLPLPEKNEASPKRYSAWSKPIGAIIMALAIASIILTAWDLSRPADDSHAPSITHCGSSPQEAMSRGCKFEVHNFAWVPAACYDDELSDEWDRDESWRFATTDNGTDLIATEEVMKGFLTDAWVPWRQHLAHCTLIWKKYQRAVMNEWPMENWTSSYMHTAHCAMNLNRWDLDPEEFNSHLYTKYPVCDYSWMNAKTEPQTGLHHKR</sequence>
<comment type="caution">
    <text evidence="2">The sequence shown here is derived from an EMBL/GenBank/DDBJ whole genome shotgun (WGS) entry which is preliminary data.</text>
</comment>
<protein>
    <recommendedName>
        <fullName evidence="4">Major facilitator superfamily transporter</fullName>
    </recommendedName>
</protein>
<evidence type="ECO:0000256" key="1">
    <source>
        <dbReference type="SAM" id="Phobius"/>
    </source>
</evidence>
<dbReference type="PANTHER" id="PTHR35896">
    <property type="entry name" value="IG-LIKE DOMAIN-CONTAINING PROTEIN"/>
    <property type="match status" value="1"/>
</dbReference>
<dbReference type="EMBL" id="JAJVDC020000082">
    <property type="protein sequence ID" value="KAL1626436.1"/>
    <property type="molecule type" value="Genomic_DNA"/>
</dbReference>
<feature type="transmembrane region" description="Helical" evidence="1">
    <location>
        <begin position="36"/>
        <end position="53"/>
    </location>
</feature>
<keyword evidence="1" id="KW-0472">Membrane</keyword>
<keyword evidence="1" id="KW-0812">Transmembrane</keyword>
<dbReference type="PANTHER" id="PTHR35896:SF3">
    <property type="entry name" value="MAJOR FACILITATOR SUPERFAMILY TRANSPORTER"/>
    <property type="match status" value="1"/>
</dbReference>
<dbReference type="InterPro" id="IPR053008">
    <property type="entry name" value="Phomopsin_biosynth_assoc"/>
</dbReference>
<dbReference type="Proteomes" id="UP001521116">
    <property type="component" value="Unassembled WGS sequence"/>
</dbReference>
<evidence type="ECO:0008006" key="4">
    <source>
        <dbReference type="Google" id="ProtNLM"/>
    </source>
</evidence>
<evidence type="ECO:0000313" key="2">
    <source>
        <dbReference type="EMBL" id="KAL1626436.1"/>
    </source>
</evidence>
<proteinExistence type="predicted"/>
<organism evidence="2 3">
    <name type="scientific">Neofusicoccum ribis</name>
    <dbReference type="NCBI Taxonomy" id="45134"/>
    <lineage>
        <taxon>Eukaryota</taxon>
        <taxon>Fungi</taxon>
        <taxon>Dikarya</taxon>
        <taxon>Ascomycota</taxon>
        <taxon>Pezizomycotina</taxon>
        <taxon>Dothideomycetes</taxon>
        <taxon>Dothideomycetes incertae sedis</taxon>
        <taxon>Botryosphaeriales</taxon>
        <taxon>Botryosphaeriaceae</taxon>
        <taxon>Neofusicoccum</taxon>
    </lineage>
</organism>
<reference evidence="2 3" key="1">
    <citation type="submission" date="2024-02" db="EMBL/GenBank/DDBJ databases">
        <title>De novo assembly and annotation of 12 fungi associated with fruit tree decline syndrome in Ontario, Canada.</title>
        <authorList>
            <person name="Sulman M."/>
            <person name="Ellouze W."/>
            <person name="Ilyukhin E."/>
        </authorList>
    </citation>
    <scope>NUCLEOTIDE SEQUENCE [LARGE SCALE GENOMIC DNA]</scope>
    <source>
        <strain evidence="2 3">M1-105</strain>
    </source>
</reference>
<evidence type="ECO:0000313" key="3">
    <source>
        <dbReference type="Proteomes" id="UP001521116"/>
    </source>
</evidence>
<gene>
    <name evidence="2" type="ORF">SLS56_006840</name>
</gene>
<keyword evidence="1" id="KW-1133">Transmembrane helix</keyword>